<evidence type="ECO:0000256" key="6">
    <source>
        <dbReference type="ARBA" id="ARBA00022777"/>
    </source>
</evidence>
<keyword evidence="6 10" id="KW-0418">Kinase</keyword>
<dbReference type="Pfam" id="PF00512">
    <property type="entry name" value="HisKA"/>
    <property type="match status" value="1"/>
</dbReference>
<dbReference type="GO" id="GO:0005524">
    <property type="term" value="F:ATP binding"/>
    <property type="evidence" value="ECO:0007669"/>
    <property type="project" value="UniProtKB-KW"/>
</dbReference>
<name>A0A7W7KC00_9SPHN</name>
<organism evidence="10 11">
    <name type="scientific">Novosphingobium chloroacetimidivorans</name>
    <dbReference type="NCBI Taxonomy" id="1428314"/>
    <lineage>
        <taxon>Bacteria</taxon>
        <taxon>Pseudomonadati</taxon>
        <taxon>Pseudomonadota</taxon>
        <taxon>Alphaproteobacteria</taxon>
        <taxon>Sphingomonadales</taxon>
        <taxon>Sphingomonadaceae</taxon>
        <taxon>Novosphingobium</taxon>
    </lineage>
</organism>
<evidence type="ECO:0000256" key="5">
    <source>
        <dbReference type="ARBA" id="ARBA00022741"/>
    </source>
</evidence>
<keyword evidence="7" id="KW-0067">ATP-binding</keyword>
<keyword evidence="5" id="KW-0547">Nucleotide-binding</keyword>
<dbReference type="Gene3D" id="1.10.287.130">
    <property type="match status" value="1"/>
</dbReference>
<sequence length="516" mass="55881">MIEHANARALELFGVFDPSDLSEESLSQIVSGEDFHALWALLAAAATGARPQLINISARTLSGDHVPVRVGARLVAPGSIRLVFAAIEAFDQTASRLRASERRYRQLFHAMPIALLRIDSRGSLAMFEEPRRQGFEDLDAYLRANPAAFERALDTICVAEANEHAETMFGDGTPRSMLRSVRVFWQARPDTFRRILRARYAGHRNVIEETVVCGVAGQRVPVLFSMAFPTDDARVGNSLIGMIDMSGQMRAEAELRRTQARFANAARTSVTNELAASIAHEVSQPLSSIATNGGTALRWLSKSPPDLTRAVSRLQRILDDAERANGVISRMRDMSSGVMVERSNVDLNAVVREALLILNDEIHSKAVEVRLHLDEGLPTLSGDHVQLTQVMVNLVINAMQAMEKSGSVRPTIDIITRLLDDGWLALEVKDSGPGIGAAHLTRIFDSFFTTKSAGLGIGLAVSRSIVEAHDGSLLASNGGLGGAVFTVRLPTIVLAAEKIAALPGDVGQVFLAQTRG</sequence>
<keyword evidence="11" id="KW-1185">Reference proteome</keyword>
<dbReference type="InterPro" id="IPR004358">
    <property type="entry name" value="Sig_transdc_His_kin-like_C"/>
</dbReference>
<dbReference type="PANTHER" id="PTHR43065:SF10">
    <property type="entry name" value="PEROXIDE STRESS-ACTIVATED HISTIDINE KINASE MAK3"/>
    <property type="match status" value="1"/>
</dbReference>
<evidence type="ECO:0000259" key="9">
    <source>
        <dbReference type="PROSITE" id="PS50109"/>
    </source>
</evidence>
<dbReference type="Gene3D" id="3.30.450.20">
    <property type="entry name" value="PAS domain"/>
    <property type="match status" value="1"/>
</dbReference>
<evidence type="ECO:0000256" key="8">
    <source>
        <dbReference type="ARBA" id="ARBA00023012"/>
    </source>
</evidence>
<protein>
    <recommendedName>
        <fullName evidence="2">histidine kinase</fullName>
        <ecNumber evidence="2">2.7.13.3</ecNumber>
    </recommendedName>
</protein>
<dbReference type="CDD" id="cd00130">
    <property type="entry name" value="PAS"/>
    <property type="match status" value="1"/>
</dbReference>
<evidence type="ECO:0000256" key="1">
    <source>
        <dbReference type="ARBA" id="ARBA00000085"/>
    </source>
</evidence>
<keyword evidence="4" id="KW-0808">Transferase</keyword>
<dbReference type="SUPFAM" id="SSF47384">
    <property type="entry name" value="Homodimeric domain of signal transducing histidine kinase"/>
    <property type="match status" value="1"/>
</dbReference>
<dbReference type="AlphaFoldDB" id="A0A7W7KC00"/>
<dbReference type="InterPro" id="IPR035965">
    <property type="entry name" value="PAS-like_dom_sf"/>
</dbReference>
<dbReference type="EMBL" id="JACHLR010000010">
    <property type="protein sequence ID" value="MBB4859278.1"/>
    <property type="molecule type" value="Genomic_DNA"/>
</dbReference>
<reference evidence="10 11" key="1">
    <citation type="submission" date="2020-08" db="EMBL/GenBank/DDBJ databases">
        <title>Functional genomics of gut bacteria from endangered species of beetles.</title>
        <authorList>
            <person name="Carlos-Shanley C."/>
        </authorList>
    </citation>
    <scope>NUCLEOTIDE SEQUENCE [LARGE SCALE GENOMIC DNA]</scope>
    <source>
        <strain evidence="10 11">S00245</strain>
    </source>
</reference>
<dbReference type="SUPFAM" id="SSF55785">
    <property type="entry name" value="PYP-like sensor domain (PAS domain)"/>
    <property type="match status" value="2"/>
</dbReference>
<evidence type="ECO:0000313" key="10">
    <source>
        <dbReference type="EMBL" id="MBB4859278.1"/>
    </source>
</evidence>
<dbReference type="InterPro" id="IPR003594">
    <property type="entry name" value="HATPase_dom"/>
</dbReference>
<evidence type="ECO:0000256" key="4">
    <source>
        <dbReference type="ARBA" id="ARBA00022679"/>
    </source>
</evidence>
<dbReference type="InterPro" id="IPR036890">
    <property type="entry name" value="HATPase_C_sf"/>
</dbReference>
<dbReference type="InterPro" id="IPR036097">
    <property type="entry name" value="HisK_dim/P_sf"/>
</dbReference>
<keyword evidence="3" id="KW-0597">Phosphoprotein</keyword>
<dbReference type="InterPro" id="IPR003661">
    <property type="entry name" value="HisK_dim/P_dom"/>
</dbReference>
<evidence type="ECO:0000256" key="7">
    <source>
        <dbReference type="ARBA" id="ARBA00022840"/>
    </source>
</evidence>
<dbReference type="RefSeq" id="WP_184245802.1">
    <property type="nucleotide sequence ID" value="NZ_JACHLR010000010.1"/>
</dbReference>
<dbReference type="SMART" id="SM00388">
    <property type="entry name" value="HisKA"/>
    <property type="match status" value="1"/>
</dbReference>
<dbReference type="SMART" id="SM00387">
    <property type="entry name" value="HATPase_c"/>
    <property type="match status" value="1"/>
</dbReference>
<dbReference type="Gene3D" id="3.30.565.10">
    <property type="entry name" value="Histidine kinase-like ATPase, C-terminal domain"/>
    <property type="match status" value="1"/>
</dbReference>
<proteinExistence type="predicted"/>
<dbReference type="CDD" id="cd00082">
    <property type="entry name" value="HisKA"/>
    <property type="match status" value="1"/>
</dbReference>
<gene>
    <name evidence="10" type="ORF">HNO88_002607</name>
</gene>
<accession>A0A7W7KC00</accession>
<comment type="catalytic activity">
    <reaction evidence="1">
        <text>ATP + protein L-histidine = ADP + protein N-phospho-L-histidine.</text>
        <dbReference type="EC" id="2.7.13.3"/>
    </reaction>
</comment>
<dbReference type="GO" id="GO:0000155">
    <property type="term" value="F:phosphorelay sensor kinase activity"/>
    <property type="evidence" value="ECO:0007669"/>
    <property type="project" value="InterPro"/>
</dbReference>
<dbReference type="InterPro" id="IPR000014">
    <property type="entry name" value="PAS"/>
</dbReference>
<dbReference type="InterPro" id="IPR005467">
    <property type="entry name" value="His_kinase_dom"/>
</dbReference>
<evidence type="ECO:0000256" key="3">
    <source>
        <dbReference type="ARBA" id="ARBA00022553"/>
    </source>
</evidence>
<dbReference type="PANTHER" id="PTHR43065">
    <property type="entry name" value="SENSOR HISTIDINE KINASE"/>
    <property type="match status" value="1"/>
</dbReference>
<dbReference type="PRINTS" id="PR00344">
    <property type="entry name" value="BCTRLSENSOR"/>
</dbReference>
<evidence type="ECO:0000256" key="2">
    <source>
        <dbReference type="ARBA" id="ARBA00012438"/>
    </source>
</evidence>
<dbReference type="PROSITE" id="PS50109">
    <property type="entry name" value="HIS_KIN"/>
    <property type="match status" value="1"/>
</dbReference>
<dbReference type="SUPFAM" id="SSF55874">
    <property type="entry name" value="ATPase domain of HSP90 chaperone/DNA topoisomerase II/histidine kinase"/>
    <property type="match status" value="1"/>
</dbReference>
<dbReference type="EC" id="2.7.13.3" evidence="2"/>
<keyword evidence="8" id="KW-0902">Two-component regulatory system</keyword>
<dbReference type="Pfam" id="PF13426">
    <property type="entry name" value="PAS_9"/>
    <property type="match status" value="1"/>
</dbReference>
<dbReference type="Proteomes" id="UP000555448">
    <property type="component" value="Unassembled WGS sequence"/>
</dbReference>
<dbReference type="Pfam" id="PF02518">
    <property type="entry name" value="HATPase_c"/>
    <property type="match status" value="1"/>
</dbReference>
<feature type="domain" description="Histidine kinase" evidence="9">
    <location>
        <begin position="277"/>
        <end position="493"/>
    </location>
</feature>
<comment type="caution">
    <text evidence="10">The sequence shown here is derived from an EMBL/GenBank/DDBJ whole genome shotgun (WGS) entry which is preliminary data.</text>
</comment>
<evidence type="ECO:0000313" key="11">
    <source>
        <dbReference type="Proteomes" id="UP000555448"/>
    </source>
</evidence>